<comment type="similarity">
    <text evidence="1 4">Belongs to the D-isomer specific 2-hydroxyacid dehydrogenase family.</text>
</comment>
<dbReference type="InterPro" id="IPR036291">
    <property type="entry name" value="NAD(P)-bd_dom_sf"/>
</dbReference>
<evidence type="ECO:0000313" key="8">
    <source>
        <dbReference type="Proteomes" id="UP000630353"/>
    </source>
</evidence>
<dbReference type="SUPFAM" id="SSF51735">
    <property type="entry name" value="NAD(P)-binding Rossmann-fold domains"/>
    <property type="match status" value="1"/>
</dbReference>
<reference evidence="7" key="2">
    <citation type="submission" date="2020-09" db="EMBL/GenBank/DDBJ databases">
        <authorList>
            <person name="Sun Q."/>
            <person name="Kim S."/>
        </authorList>
    </citation>
    <scope>NUCLEOTIDE SEQUENCE</scope>
    <source>
        <strain evidence="7">KCTC 42651</strain>
    </source>
</reference>
<keyword evidence="8" id="KW-1185">Reference proteome</keyword>
<keyword evidence="3" id="KW-0520">NAD</keyword>
<evidence type="ECO:0000256" key="4">
    <source>
        <dbReference type="RuleBase" id="RU003719"/>
    </source>
</evidence>
<gene>
    <name evidence="7" type="ORF">GCM10017083_21580</name>
</gene>
<dbReference type="Pfam" id="PF02826">
    <property type="entry name" value="2-Hacid_dh_C"/>
    <property type="match status" value="1"/>
</dbReference>
<dbReference type="PANTHER" id="PTHR10996">
    <property type="entry name" value="2-HYDROXYACID DEHYDROGENASE-RELATED"/>
    <property type="match status" value="1"/>
</dbReference>
<dbReference type="PROSITE" id="PS00670">
    <property type="entry name" value="D_2_HYDROXYACID_DH_2"/>
    <property type="match status" value="1"/>
</dbReference>
<dbReference type="Gene3D" id="3.40.50.720">
    <property type="entry name" value="NAD(P)-binding Rossmann-like Domain"/>
    <property type="match status" value="2"/>
</dbReference>
<keyword evidence="2 4" id="KW-0560">Oxidoreductase</keyword>
<evidence type="ECO:0000313" key="7">
    <source>
        <dbReference type="EMBL" id="GHD49378.1"/>
    </source>
</evidence>
<evidence type="ECO:0000256" key="2">
    <source>
        <dbReference type="ARBA" id="ARBA00023002"/>
    </source>
</evidence>
<reference evidence="7" key="1">
    <citation type="journal article" date="2014" name="Int. J. Syst. Evol. Microbiol.">
        <title>Complete genome sequence of Corynebacterium casei LMG S-19264T (=DSM 44701T), isolated from a smear-ripened cheese.</title>
        <authorList>
            <consortium name="US DOE Joint Genome Institute (JGI-PGF)"/>
            <person name="Walter F."/>
            <person name="Albersmeier A."/>
            <person name="Kalinowski J."/>
            <person name="Ruckert C."/>
        </authorList>
    </citation>
    <scope>NUCLEOTIDE SEQUENCE</scope>
    <source>
        <strain evidence="7">KCTC 42651</strain>
    </source>
</reference>
<dbReference type="PANTHER" id="PTHR10996:SF178">
    <property type="entry name" value="2-HYDROXYACID DEHYDROGENASE YGL185C-RELATED"/>
    <property type="match status" value="1"/>
</dbReference>
<accession>A0A918XSC4</accession>
<dbReference type="InterPro" id="IPR006140">
    <property type="entry name" value="D-isomer_DH_NAD-bd"/>
</dbReference>
<dbReference type="GO" id="GO:0005829">
    <property type="term" value="C:cytosol"/>
    <property type="evidence" value="ECO:0007669"/>
    <property type="project" value="TreeGrafter"/>
</dbReference>
<dbReference type="CDD" id="cd12175">
    <property type="entry name" value="2-Hacid_dh_11"/>
    <property type="match status" value="1"/>
</dbReference>
<dbReference type="Proteomes" id="UP000630353">
    <property type="component" value="Unassembled WGS sequence"/>
</dbReference>
<evidence type="ECO:0000256" key="3">
    <source>
        <dbReference type="ARBA" id="ARBA00023027"/>
    </source>
</evidence>
<dbReference type="SUPFAM" id="SSF52283">
    <property type="entry name" value="Formate/glycerate dehydrogenase catalytic domain-like"/>
    <property type="match status" value="1"/>
</dbReference>
<dbReference type="GO" id="GO:0016618">
    <property type="term" value="F:hydroxypyruvate reductase [NAD(P)H] activity"/>
    <property type="evidence" value="ECO:0007669"/>
    <property type="project" value="TreeGrafter"/>
</dbReference>
<proteinExistence type="inferred from homology"/>
<sequence length="322" mass="35309">MTVRVLYFVPADANLRGLIEQEMPEGFEIVYLETGDDAEVRERLADAEVVLIGAKRLEAWHVEAAPKLRLVLHQGVGYHDTVATTALRDRQIPLAITPGGTPEGVAEHTIMMMLAVGRRLAWQDSELRAGRWHSNTVRAEARGLGGANVGIIGLGRIGKQVARRLIPFECGRVAYHDILDMDPAVEHALRVERLPFDELIASSDFVTLHVPLTDLTRHMIDAEAIAAMKDGAILINCARGPVVSEPALLDGLTSGKLGGAGLDVFEIEPVVGPSPFAPFRNVVLTPHNAPGTRDIMHRKFRQMFANADRFFRGQSLEDKVDL</sequence>
<dbReference type="RefSeq" id="WP_189989233.1">
    <property type="nucleotide sequence ID" value="NZ_BMZS01000004.1"/>
</dbReference>
<feature type="domain" description="D-isomer specific 2-hydroxyacid dehydrogenase NAD-binding" evidence="6">
    <location>
        <begin position="110"/>
        <end position="289"/>
    </location>
</feature>
<dbReference type="InterPro" id="IPR029753">
    <property type="entry name" value="D-isomer_DH_CS"/>
</dbReference>
<dbReference type="FunFam" id="3.40.50.720:FF:000203">
    <property type="entry name" value="D-3-phosphoglycerate dehydrogenase (SerA)"/>
    <property type="match status" value="1"/>
</dbReference>
<dbReference type="AlphaFoldDB" id="A0A918XSC4"/>
<protein>
    <recommendedName>
        <fullName evidence="9">3-phosphoglycerate dehydrogenase</fullName>
    </recommendedName>
</protein>
<dbReference type="Pfam" id="PF00389">
    <property type="entry name" value="2-Hacid_dh"/>
    <property type="match status" value="1"/>
</dbReference>
<dbReference type="EMBL" id="BMZS01000004">
    <property type="protein sequence ID" value="GHD49378.1"/>
    <property type="molecule type" value="Genomic_DNA"/>
</dbReference>
<evidence type="ECO:0008006" key="9">
    <source>
        <dbReference type="Google" id="ProtNLM"/>
    </source>
</evidence>
<name>A0A918XSC4_9PROT</name>
<evidence type="ECO:0000259" key="6">
    <source>
        <dbReference type="Pfam" id="PF02826"/>
    </source>
</evidence>
<evidence type="ECO:0000259" key="5">
    <source>
        <dbReference type="Pfam" id="PF00389"/>
    </source>
</evidence>
<dbReference type="InterPro" id="IPR006139">
    <property type="entry name" value="D-isomer_2_OHA_DH_cat_dom"/>
</dbReference>
<feature type="domain" description="D-isomer specific 2-hydroxyacid dehydrogenase catalytic" evidence="5">
    <location>
        <begin position="16"/>
        <end position="320"/>
    </location>
</feature>
<evidence type="ECO:0000256" key="1">
    <source>
        <dbReference type="ARBA" id="ARBA00005854"/>
    </source>
</evidence>
<comment type="caution">
    <text evidence="7">The sequence shown here is derived from an EMBL/GenBank/DDBJ whole genome shotgun (WGS) entry which is preliminary data.</text>
</comment>
<dbReference type="GO" id="GO:0030267">
    <property type="term" value="F:glyoxylate reductase (NADPH) activity"/>
    <property type="evidence" value="ECO:0007669"/>
    <property type="project" value="TreeGrafter"/>
</dbReference>
<dbReference type="InterPro" id="IPR050223">
    <property type="entry name" value="D-isomer_2-hydroxyacid_DH"/>
</dbReference>
<dbReference type="GO" id="GO:0051287">
    <property type="term" value="F:NAD binding"/>
    <property type="evidence" value="ECO:0007669"/>
    <property type="project" value="InterPro"/>
</dbReference>
<organism evidence="7 8">
    <name type="scientific">Thalassobaculum fulvum</name>
    <dbReference type="NCBI Taxonomy" id="1633335"/>
    <lineage>
        <taxon>Bacteria</taxon>
        <taxon>Pseudomonadati</taxon>
        <taxon>Pseudomonadota</taxon>
        <taxon>Alphaproteobacteria</taxon>
        <taxon>Rhodospirillales</taxon>
        <taxon>Thalassobaculaceae</taxon>
        <taxon>Thalassobaculum</taxon>
    </lineage>
</organism>